<dbReference type="EMBL" id="QTSX02005094">
    <property type="protein sequence ID" value="KAJ9061123.1"/>
    <property type="molecule type" value="Genomic_DNA"/>
</dbReference>
<sequence>MENPIMSMYVMVVMSLVQGMPWAGIEPATSHQVGLAGGREPPGPGFLLSKANPGAGIIPALVLAEGPVLGPKSYAQALVVIWGPQLGTTFFNHVLWAQDSLSSKSQNGDKLKKTITPEAKPVRSNGQPSQDGPPKIQTTVPENPKNDHEAANQTAEPEVPSLATQIASEECPEAPACDSVLSSLLNKVVMNLWFTNLFPYLFLILFHLHTPKRQYPSTGIDSQTPVDKTKAFDYYRPPNTQFGPVHFTEYPANPDHKPWTLKDLQWYTCPNAPKEP</sequence>
<gene>
    <name evidence="1" type="ORF">DSO57_1023563</name>
</gene>
<dbReference type="Proteomes" id="UP001165960">
    <property type="component" value="Unassembled WGS sequence"/>
</dbReference>
<comment type="caution">
    <text evidence="1">The sequence shown here is derived from an EMBL/GenBank/DDBJ whole genome shotgun (WGS) entry which is preliminary data.</text>
</comment>
<reference evidence="1" key="1">
    <citation type="submission" date="2022-04" db="EMBL/GenBank/DDBJ databases">
        <title>Genome of the entomopathogenic fungus Entomophthora muscae.</title>
        <authorList>
            <person name="Elya C."/>
            <person name="Lovett B.R."/>
            <person name="Lee E."/>
            <person name="Macias A.M."/>
            <person name="Hajek A.E."/>
            <person name="De Bivort B.L."/>
            <person name="Kasson M.T."/>
            <person name="De Fine Licht H.H."/>
            <person name="Stajich J.E."/>
        </authorList>
    </citation>
    <scope>NUCLEOTIDE SEQUENCE</scope>
    <source>
        <strain evidence="1">Berkeley</strain>
    </source>
</reference>
<evidence type="ECO:0000313" key="1">
    <source>
        <dbReference type="EMBL" id="KAJ9061123.1"/>
    </source>
</evidence>
<proteinExistence type="predicted"/>
<name>A0ACC2SFQ3_9FUNG</name>
<accession>A0ACC2SFQ3</accession>
<evidence type="ECO:0000313" key="2">
    <source>
        <dbReference type="Proteomes" id="UP001165960"/>
    </source>
</evidence>
<protein>
    <submittedName>
        <fullName evidence="1">Uncharacterized protein</fullName>
    </submittedName>
</protein>
<organism evidence="1 2">
    <name type="scientific">Entomophthora muscae</name>
    <dbReference type="NCBI Taxonomy" id="34485"/>
    <lineage>
        <taxon>Eukaryota</taxon>
        <taxon>Fungi</taxon>
        <taxon>Fungi incertae sedis</taxon>
        <taxon>Zoopagomycota</taxon>
        <taxon>Entomophthoromycotina</taxon>
        <taxon>Entomophthoromycetes</taxon>
        <taxon>Entomophthorales</taxon>
        <taxon>Entomophthoraceae</taxon>
        <taxon>Entomophthora</taxon>
    </lineage>
</organism>
<keyword evidence="2" id="KW-1185">Reference proteome</keyword>